<protein>
    <submittedName>
        <fullName evidence="1">Uncharacterized protein</fullName>
    </submittedName>
</protein>
<organism evidence="1 2">
    <name type="scientific">Dactylosporangium vinaceum</name>
    <dbReference type="NCBI Taxonomy" id="53362"/>
    <lineage>
        <taxon>Bacteria</taxon>
        <taxon>Bacillati</taxon>
        <taxon>Actinomycetota</taxon>
        <taxon>Actinomycetes</taxon>
        <taxon>Micromonosporales</taxon>
        <taxon>Micromonosporaceae</taxon>
        <taxon>Dactylosporangium</taxon>
    </lineage>
</organism>
<evidence type="ECO:0000313" key="2">
    <source>
        <dbReference type="Proteomes" id="UP001589608"/>
    </source>
</evidence>
<dbReference type="Pfam" id="PF19698">
    <property type="entry name" value="DUF6197"/>
    <property type="match status" value="1"/>
</dbReference>
<evidence type="ECO:0000313" key="1">
    <source>
        <dbReference type="EMBL" id="MFB9448700.1"/>
    </source>
</evidence>
<name>A0ABV5MIK8_9ACTN</name>
<reference evidence="1 2" key="1">
    <citation type="submission" date="2024-09" db="EMBL/GenBank/DDBJ databases">
        <authorList>
            <person name="Sun Q."/>
            <person name="Mori K."/>
        </authorList>
    </citation>
    <scope>NUCLEOTIDE SEQUENCE [LARGE SCALE GENOMIC DNA]</scope>
    <source>
        <strain evidence="1 2">JCM 3307</strain>
    </source>
</reference>
<sequence>MPKNTVNPELTPSIADTLRRAADYIDQHGHEKFDYFASGTRRTDRTSGTLPAACAIGAISYAAYGRVRRDPWGSYTELYRTPTNPFSITVLWFEDFVCAQYGNSVSGWNDHPDRTADDVIQSLRAAAEVYDMSHGGQR</sequence>
<keyword evidence="2" id="KW-1185">Reference proteome</keyword>
<dbReference type="RefSeq" id="WP_223097347.1">
    <property type="nucleotide sequence ID" value="NZ_CP061913.1"/>
</dbReference>
<proteinExistence type="predicted"/>
<dbReference type="InterPro" id="IPR045677">
    <property type="entry name" value="DUF6197"/>
</dbReference>
<dbReference type="EMBL" id="JBHMCA010000059">
    <property type="protein sequence ID" value="MFB9448700.1"/>
    <property type="molecule type" value="Genomic_DNA"/>
</dbReference>
<comment type="caution">
    <text evidence="1">The sequence shown here is derived from an EMBL/GenBank/DDBJ whole genome shotgun (WGS) entry which is preliminary data.</text>
</comment>
<gene>
    <name evidence="1" type="ORF">ACFFTR_36915</name>
</gene>
<accession>A0ABV5MIK8</accession>
<dbReference type="Proteomes" id="UP001589608">
    <property type="component" value="Unassembled WGS sequence"/>
</dbReference>